<organism evidence="4 5">
    <name type="scientific">Anthostomella pinea</name>
    <dbReference type="NCBI Taxonomy" id="933095"/>
    <lineage>
        <taxon>Eukaryota</taxon>
        <taxon>Fungi</taxon>
        <taxon>Dikarya</taxon>
        <taxon>Ascomycota</taxon>
        <taxon>Pezizomycotina</taxon>
        <taxon>Sordariomycetes</taxon>
        <taxon>Xylariomycetidae</taxon>
        <taxon>Xylariales</taxon>
        <taxon>Xylariaceae</taxon>
        <taxon>Anthostomella</taxon>
    </lineage>
</organism>
<keyword evidence="5" id="KW-1185">Reference proteome</keyword>
<dbReference type="Gene3D" id="2.120.10.70">
    <property type="entry name" value="Fucose-specific lectin"/>
    <property type="match status" value="2"/>
</dbReference>
<evidence type="ECO:0000256" key="1">
    <source>
        <dbReference type="SAM" id="MobiDB-lite"/>
    </source>
</evidence>
<proteinExistence type="predicted"/>
<feature type="transmembrane region" description="Helical" evidence="2">
    <location>
        <begin position="116"/>
        <end position="137"/>
    </location>
</feature>
<comment type="caution">
    <text evidence="4">The sequence shown here is derived from an EMBL/GenBank/DDBJ whole genome shotgun (WGS) entry which is preliminary data.</text>
</comment>
<accession>A0AAI8VGW4</accession>
<dbReference type="Pfam" id="PF26607">
    <property type="entry name" value="DUF8189"/>
    <property type="match status" value="1"/>
</dbReference>
<dbReference type="InterPro" id="IPR058502">
    <property type="entry name" value="PLL-like_beta-prop"/>
</dbReference>
<evidence type="ECO:0000259" key="3">
    <source>
        <dbReference type="Pfam" id="PF26607"/>
    </source>
</evidence>
<gene>
    <name evidence="4" type="ORF">KHLLAP_LOCUS5197</name>
</gene>
<protein>
    <submittedName>
        <fullName evidence="4">Uu.00g121230.m01.CDS01</fullName>
    </submittedName>
</protein>
<reference evidence="4" key="1">
    <citation type="submission" date="2023-10" db="EMBL/GenBank/DDBJ databases">
        <authorList>
            <person name="Hackl T."/>
        </authorList>
    </citation>
    <scope>NUCLEOTIDE SEQUENCE</scope>
</reference>
<evidence type="ECO:0000256" key="2">
    <source>
        <dbReference type="SAM" id="Phobius"/>
    </source>
</evidence>
<keyword evidence="2" id="KW-0812">Transmembrane</keyword>
<keyword evidence="2" id="KW-1133">Transmembrane helix</keyword>
<name>A0AAI8VGW4_9PEZI</name>
<keyword evidence="2" id="KW-0472">Membrane</keyword>
<sequence>MDLPFHDEPAHVKYYGIDMANFHAAGDEPGVKYHGVDAMGNSDGCSDTNKEAYTPAEVYDQDTGKQVSSSGDYHGEQPGYYYGEQQPPSSFTLSDKEVAVEAQPTAKRNWWKRKRFWTAAILTLIAIGAIVGCVVGLKKTSSSGNDEAKSAPEPGTISACRGTTCNQVLSASSVGNELQILARGQDQGLWTRVFNGTSWTEDWTSLGGSFTSQPTSVVRNSGNQINVFGLDSSGASVVTKSYQDGQWSPAWLALKEAGSSPVGACYLQRPNIDRADIFVRDADGSTNILHDWWNADKGEWWGQSSSWDNTAYAPAYVTHNQYDENAGAWRGWSDRGGSFVGDPVVVSPSDSQVDFFGTGSDGAIYHFSWDSTSNYTSLESLEGTFENMPTVVVTSSERLDVVAVGTDDKLNIAR</sequence>
<evidence type="ECO:0000313" key="4">
    <source>
        <dbReference type="EMBL" id="CAJ2504729.1"/>
    </source>
</evidence>
<feature type="region of interest" description="Disordered" evidence="1">
    <location>
        <begin position="58"/>
        <end position="80"/>
    </location>
</feature>
<dbReference type="SUPFAM" id="SSF89372">
    <property type="entry name" value="Fucose-specific lectin"/>
    <property type="match status" value="2"/>
</dbReference>
<evidence type="ECO:0000313" key="5">
    <source>
        <dbReference type="Proteomes" id="UP001295740"/>
    </source>
</evidence>
<dbReference type="Proteomes" id="UP001295740">
    <property type="component" value="Unassembled WGS sequence"/>
</dbReference>
<dbReference type="EMBL" id="CAUWAG010000007">
    <property type="protein sequence ID" value="CAJ2504729.1"/>
    <property type="molecule type" value="Genomic_DNA"/>
</dbReference>
<feature type="domain" description="PLL-like beta propeller" evidence="3">
    <location>
        <begin position="324"/>
        <end position="409"/>
    </location>
</feature>
<dbReference type="AlphaFoldDB" id="A0AAI8VGW4"/>